<reference evidence="1 2" key="1">
    <citation type="journal article" date="2018" name="J. Allergy Clin. Immunol.">
        <title>High-quality assembly of Dermatophagoides pteronyssinus genome and transcriptome reveals a wide range of novel allergens.</title>
        <authorList>
            <person name="Liu X.Y."/>
            <person name="Yang K.Y."/>
            <person name="Wang M.Q."/>
            <person name="Kwok J.S."/>
            <person name="Zeng X."/>
            <person name="Yang Z."/>
            <person name="Xiao X.J."/>
            <person name="Lau C.P."/>
            <person name="Li Y."/>
            <person name="Huang Z.M."/>
            <person name="Ba J.G."/>
            <person name="Yim A.K."/>
            <person name="Ouyang C.Y."/>
            <person name="Ngai S.M."/>
            <person name="Chan T.F."/>
            <person name="Leung E.L."/>
            <person name="Liu L."/>
            <person name="Liu Z.G."/>
            <person name="Tsui S.K."/>
        </authorList>
    </citation>
    <scope>NUCLEOTIDE SEQUENCE [LARGE SCALE GENOMIC DNA]</scope>
    <source>
        <strain evidence="1">Derp</strain>
    </source>
</reference>
<dbReference type="EMBL" id="NJHN03000041">
    <property type="protein sequence ID" value="KAH9421408.1"/>
    <property type="molecule type" value="Genomic_DNA"/>
</dbReference>
<gene>
    <name evidence="1" type="ORF">DERP_010545</name>
</gene>
<keyword evidence="2" id="KW-1185">Reference proteome</keyword>
<evidence type="ECO:0000313" key="2">
    <source>
        <dbReference type="Proteomes" id="UP000887458"/>
    </source>
</evidence>
<evidence type="ECO:0000313" key="1">
    <source>
        <dbReference type="EMBL" id="KAH9421408.1"/>
    </source>
</evidence>
<reference evidence="1 2" key="2">
    <citation type="journal article" date="2022" name="Mol. Biol. Evol.">
        <title>Comparative Genomics Reveals Insights into the Divergent Evolution of Astigmatic Mites and Household Pest Adaptations.</title>
        <authorList>
            <person name="Xiong Q."/>
            <person name="Wan A.T."/>
            <person name="Liu X."/>
            <person name="Fung C.S."/>
            <person name="Xiao X."/>
            <person name="Malainual N."/>
            <person name="Hou J."/>
            <person name="Wang L."/>
            <person name="Wang M."/>
            <person name="Yang K.Y."/>
            <person name="Cui Y."/>
            <person name="Leung E.L."/>
            <person name="Nong W."/>
            <person name="Shin S.K."/>
            <person name="Au S.W."/>
            <person name="Jeong K.Y."/>
            <person name="Chew F.T."/>
            <person name="Hui J.H."/>
            <person name="Leung T.F."/>
            <person name="Tungtrongchitr A."/>
            <person name="Zhong N."/>
            <person name="Liu Z."/>
            <person name="Tsui S.K."/>
        </authorList>
    </citation>
    <scope>NUCLEOTIDE SEQUENCE [LARGE SCALE GENOMIC DNA]</scope>
    <source>
        <strain evidence="1">Derp</strain>
    </source>
</reference>
<comment type="caution">
    <text evidence="1">The sequence shown here is derived from an EMBL/GenBank/DDBJ whole genome shotgun (WGS) entry which is preliminary data.</text>
</comment>
<accession>A0ABQ8JFP0</accession>
<organism evidence="1 2">
    <name type="scientific">Dermatophagoides pteronyssinus</name>
    <name type="common">European house dust mite</name>
    <dbReference type="NCBI Taxonomy" id="6956"/>
    <lineage>
        <taxon>Eukaryota</taxon>
        <taxon>Metazoa</taxon>
        <taxon>Ecdysozoa</taxon>
        <taxon>Arthropoda</taxon>
        <taxon>Chelicerata</taxon>
        <taxon>Arachnida</taxon>
        <taxon>Acari</taxon>
        <taxon>Acariformes</taxon>
        <taxon>Sarcoptiformes</taxon>
        <taxon>Astigmata</taxon>
        <taxon>Psoroptidia</taxon>
        <taxon>Analgoidea</taxon>
        <taxon>Pyroglyphidae</taxon>
        <taxon>Dermatophagoidinae</taxon>
        <taxon>Dermatophagoides</taxon>
    </lineage>
</organism>
<name>A0ABQ8JFP0_DERPT</name>
<dbReference type="Proteomes" id="UP000887458">
    <property type="component" value="Unassembled WGS sequence"/>
</dbReference>
<sequence length="81" mass="9168">MLQMVKTWCLIRQMACRPPSGTKHCWPCFNFVLQILSPCCLAQHKPSLQSSESLHLEPRCPCSNDTITLAIHLNDDDGNDQ</sequence>
<proteinExistence type="predicted"/>
<protein>
    <submittedName>
        <fullName evidence="1">Uncharacterized protein</fullName>
    </submittedName>
</protein>